<evidence type="ECO:0000256" key="1">
    <source>
        <dbReference type="SAM" id="Phobius"/>
    </source>
</evidence>
<protein>
    <submittedName>
        <fullName evidence="2">Uncharacterized protein</fullName>
    </submittedName>
</protein>
<gene>
    <name evidence="2" type="ORF">E2636_13315</name>
</gene>
<feature type="transmembrane region" description="Helical" evidence="1">
    <location>
        <begin position="157"/>
        <end position="180"/>
    </location>
</feature>
<evidence type="ECO:0000313" key="3">
    <source>
        <dbReference type="Proteomes" id="UP000294292"/>
    </source>
</evidence>
<feature type="transmembrane region" description="Helical" evidence="1">
    <location>
        <begin position="111"/>
        <end position="137"/>
    </location>
</feature>
<keyword evidence="1" id="KW-0472">Membrane</keyword>
<proteinExistence type="predicted"/>
<keyword evidence="1" id="KW-1133">Transmembrane helix</keyword>
<name>A0A4P7A2B0_9BACL</name>
<sequence length="230" mass="26541">MVFDFRFWRYFTNQQELIGNLGSGTMRGFKNRVWMVGFFGLVLYVAQEMWGINTHHITPLYAFGGADPYTLARLSSLVGIILWAVLYMSFHFFGIAFLLNRITKIELSRLAVLQLYVVGILLLEKALLWLIFMMTGFTTHISLFSFGPLAAAVFEDTFLVFFFNQLTIFSALIIALQVRFIHAFTDTNPRKWLVLLLFIHIVMALITASIGLLPLEDWFAHYIERGVFNE</sequence>
<dbReference type="AlphaFoldDB" id="A0A4P7A2B0"/>
<dbReference type="RefSeq" id="WP_134210635.1">
    <property type="nucleotide sequence ID" value="NZ_CP038015.1"/>
</dbReference>
<organism evidence="2 3">
    <name type="scientific">Paenisporosarcina antarctica</name>
    <dbReference type="NCBI Taxonomy" id="417367"/>
    <lineage>
        <taxon>Bacteria</taxon>
        <taxon>Bacillati</taxon>
        <taxon>Bacillota</taxon>
        <taxon>Bacilli</taxon>
        <taxon>Bacillales</taxon>
        <taxon>Caryophanaceae</taxon>
        <taxon>Paenisporosarcina</taxon>
    </lineage>
</organism>
<accession>A0A4P7A2B0</accession>
<evidence type="ECO:0000313" key="2">
    <source>
        <dbReference type="EMBL" id="QBP42066.1"/>
    </source>
</evidence>
<dbReference type="KEGG" id="panc:E2636_13315"/>
<dbReference type="OrthoDB" id="2448731at2"/>
<feature type="transmembrane region" description="Helical" evidence="1">
    <location>
        <begin position="33"/>
        <end position="52"/>
    </location>
</feature>
<keyword evidence="3" id="KW-1185">Reference proteome</keyword>
<keyword evidence="1" id="KW-0812">Transmembrane</keyword>
<dbReference type="Proteomes" id="UP000294292">
    <property type="component" value="Chromosome"/>
</dbReference>
<feature type="transmembrane region" description="Helical" evidence="1">
    <location>
        <begin position="192"/>
        <end position="213"/>
    </location>
</feature>
<reference evidence="2 3" key="1">
    <citation type="submission" date="2019-03" db="EMBL/GenBank/DDBJ databases">
        <title>Complete genome sequence of Paenisporosarcina antarctica CGMCC 1.6503T.</title>
        <authorList>
            <person name="Rong J.-C."/>
            <person name="Chi N.-Y."/>
            <person name="Zhang Q.-F."/>
        </authorList>
    </citation>
    <scope>NUCLEOTIDE SEQUENCE [LARGE SCALE GENOMIC DNA]</scope>
    <source>
        <strain evidence="2 3">CGMCC 1.6503</strain>
    </source>
</reference>
<dbReference type="EMBL" id="CP038015">
    <property type="protein sequence ID" value="QBP42066.1"/>
    <property type="molecule type" value="Genomic_DNA"/>
</dbReference>
<feature type="transmembrane region" description="Helical" evidence="1">
    <location>
        <begin position="72"/>
        <end position="99"/>
    </location>
</feature>